<accession>A0A8J3HXH1</accession>
<dbReference type="PANTHER" id="PTHR11022:SF41">
    <property type="entry name" value="PEPTIDOGLYCAN-RECOGNITION PROTEIN LC-RELATED"/>
    <property type="match status" value="1"/>
</dbReference>
<dbReference type="GO" id="GO:0009253">
    <property type="term" value="P:peptidoglycan catabolic process"/>
    <property type="evidence" value="ECO:0007669"/>
    <property type="project" value="InterPro"/>
</dbReference>
<comment type="caution">
    <text evidence="4">The sequence shown here is derived from an EMBL/GenBank/DDBJ whole genome shotgun (WGS) entry which is preliminary data.</text>
</comment>
<dbReference type="Pfam" id="PF01510">
    <property type="entry name" value="Amidase_2"/>
    <property type="match status" value="1"/>
</dbReference>
<dbReference type="SMART" id="SM00701">
    <property type="entry name" value="PGRP"/>
    <property type="match status" value="1"/>
</dbReference>
<evidence type="ECO:0000259" key="2">
    <source>
        <dbReference type="SMART" id="SM00644"/>
    </source>
</evidence>
<dbReference type="CDD" id="cd06583">
    <property type="entry name" value="PGRP"/>
    <property type="match status" value="1"/>
</dbReference>
<dbReference type="SUPFAM" id="SSF47090">
    <property type="entry name" value="PGBD-like"/>
    <property type="match status" value="2"/>
</dbReference>
<comment type="similarity">
    <text evidence="1">Belongs to the N-acetylmuramoyl-L-alanine amidase 2 family.</text>
</comment>
<feature type="domain" description="N-acetylmuramoyl-L-alanine amidase" evidence="2">
    <location>
        <begin position="68"/>
        <end position="215"/>
    </location>
</feature>
<dbReference type="NCBIfam" id="TIGR01409">
    <property type="entry name" value="TAT_signal_seq"/>
    <property type="match status" value="1"/>
</dbReference>
<dbReference type="InterPro" id="IPR006619">
    <property type="entry name" value="PGRP_domain_met/bac"/>
</dbReference>
<dbReference type="InterPro" id="IPR019546">
    <property type="entry name" value="TAT_signal_bac_arc"/>
</dbReference>
<dbReference type="InterPro" id="IPR036365">
    <property type="entry name" value="PGBD-like_sf"/>
</dbReference>
<dbReference type="RefSeq" id="WP_220191924.1">
    <property type="nucleotide sequence ID" value="NZ_BNJF01000001.1"/>
</dbReference>
<dbReference type="Gene3D" id="1.10.101.10">
    <property type="entry name" value="PGBD-like superfamily/PGBD"/>
    <property type="match status" value="2"/>
</dbReference>
<dbReference type="InterPro" id="IPR036366">
    <property type="entry name" value="PGBDSf"/>
</dbReference>
<evidence type="ECO:0000313" key="5">
    <source>
        <dbReference type="Proteomes" id="UP000612362"/>
    </source>
</evidence>
<sequence>MCDQQRSQEQSDQHRSILNRRNVIKLGAGALGVAGLGGLELILASSPAHAAPSLTPTIAGTAKWGAKLAHEAVEILYRRPTKILVHHTATSNSYDTSLAHAYQLSRSIQQAHFNNGWIDTGQHFTVSRGGYIMEGRHRSLETLLDGTRFVYGTHCPVLNSSSIGIEDEGTYTSLLPPTALWNSLVSLCIYICRQYGLTATSIYGHRDFYSTECPGTAFYGRLPALRSQVAAGLGQSLPSYSWPTLEEGTSGENVKSAQFLLQDHGYASLSADGHFGSHTTQTMRQFQAAKGLRADGVLGPRTWVALVKATVYGSTGGAVRAAQTQLDSKGYATSVDGAFGPLTHGVVKRFQSHYKLNADGAVGTATWCALVGGTVGL</sequence>
<evidence type="ECO:0008006" key="6">
    <source>
        <dbReference type="Google" id="ProtNLM"/>
    </source>
</evidence>
<dbReference type="EMBL" id="BNJF01000001">
    <property type="protein sequence ID" value="GHO42378.1"/>
    <property type="molecule type" value="Genomic_DNA"/>
</dbReference>
<evidence type="ECO:0000256" key="1">
    <source>
        <dbReference type="ARBA" id="ARBA00007553"/>
    </source>
</evidence>
<dbReference type="GO" id="GO:0008745">
    <property type="term" value="F:N-acetylmuramoyl-L-alanine amidase activity"/>
    <property type="evidence" value="ECO:0007669"/>
    <property type="project" value="InterPro"/>
</dbReference>
<dbReference type="Proteomes" id="UP000612362">
    <property type="component" value="Unassembled WGS sequence"/>
</dbReference>
<dbReference type="PANTHER" id="PTHR11022">
    <property type="entry name" value="PEPTIDOGLYCAN RECOGNITION PROTEIN"/>
    <property type="match status" value="1"/>
</dbReference>
<dbReference type="InterPro" id="IPR006311">
    <property type="entry name" value="TAT_signal"/>
</dbReference>
<dbReference type="SUPFAM" id="SSF55846">
    <property type="entry name" value="N-acetylmuramoyl-L-alanine amidase-like"/>
    <property type="match status" value="1"/>
</dbReference>
<organism evidence="4 5">
    <name type="scientific">Ktedonospora formicarum</name>
    <dbReference type="NCBI Taxonomy" id="2778364"/>
    <lineage>
        <taxon>Bacteria</taxon>
        <taxon>Bacillati</taxon>
        <taxon>Chloroflexota</taxon>
        <taxon>Ktedonobacteria</taxon>
        <taxon>Ktedonobacterales</taxon>
        <taxon>Ktedonobacteraceae</taxon>
        <taxon>Ktedonospora</taxon>
    </lineage>
</organism>
<dbReference type="Pfam" id="PF01471">
    <property type="entry name" value="PG_binding_1"/>
    <property type="match status" value="2"/>
</dbReference>
<dbReference type="AlphaFoldDB" id="A0A8J3HXH1"/>
<dbReference type="InterPro" id="IPR015510">
    <property type="entry name" value="PGRP"/>
</dbReference>
<dbReference type="InterPro" id="IPR036505">
    <property type="entry name" value="Amidase/PGRP_sf"/>
</dbReference>
<evidence type="ECO:0000259" key="3">
    <source>
        <dbReference type="SMART" id="SM00701"/>
    </source>
</evidence>
<dbReference type="GO" id="GO:0008270">
    <property type="term" value="F:zinc ion binding"/>
    <property type="evidence" value="ECO:0007669"/>
    <property type="project" value="InterPro"/>
</dbReference>
<dbReference type="SMART" id="SM00644">
    <property type="entry name" value="Ami_2"/>
    <property type="match status" value="1"/>
</dbReference>
<dbReference type="Gene3D" id="3.40.80.10">
    <property type="entry name" value="Peptidoglycan recognition protein-like"/>
    <property type="match status" value="1"/>
</dbReference>
<feature type="domain" description="Peptidoglycan recognition protein family" evidence="3">
    <location>
        <begin position="56"/>
        <end position="209"/>
    </location>
</feature>
<keyword evidence="5" id="KW-1185">Reference proteome</keyword>
<proteinExistence type="inferred from homology"/>
<reference evidence="4" key="1">
    <citation type="submission" date="2020-10" db="EMBL/GenBank/DDBJ databases">
        <title>Taxonomic study of unclassified bacteria belonging to the class Ktedonobacteria.</title>
        <authorList>
            <person name="Yabe S."/>
            <person name="Wang C.M."/>
            <person name="Zheng Y."/>
            <person name="Sakai Y."/>
            <person name="Cavaletti L."/>
            <person name="Monciardini P."/>
            <person name="Donadio S."/>
        </authorList>
    </citation>
    <scope>NUCLEOTIDE SEQUENCE</scope>
    <source>
        <strain evidence="4">SOSP1-1</strain>
    </source>
</reference>
<dbReference type="InterPro" id="IPR002502">
    <property type="entry name" value="Amidase_domain"/>
</dbReference>
<evidence type="ECO:0000313" key="4">
    <source>
        <dbReference type="EMBL" id="GHO42378.1"/>
    </source>
</evidence>
<dbReference type="InterPro" id="IPR002477">
    <property type="entry name" value="Peptidoglycan-bd-like"/>
</dbReference>
<dbReference type="PROSITE" id="PS51318">
    <property type="entry name" value="TAT"/>
    <property type="match status" value="1"/>
</dbReference>
<protein>
    <recommendedName>
        <fullName evidence="6">N-acetylmuramoyl-L-alanine amidase</fullName>
    </recommendedName>
</protein>
<name>A0A8J3HXH1_9CHLR</name>
<gene>
    <name evidence="4" type="ORF">KSX_05410</name>
</gene>